<evidence type="ECO:0000313" key="8">
    <source>
        <dbReference type="EMBL" id="PWJ42270.1"/>
    </source>
</evidence>
<dbReference type="CDD" id="cd00156">
    <property type="entry name" value="REC"/>
    <property type="match status" value="1"/>
</dbReference>
<evidence type="ECO:0000256" key="1">
    <source>
        <dbReference type="ARBA" id="ARBA00000085"/>
    </source>
</evidence>
<accession>A0A315ZAA8</accession>
<dbReference type="PANTHER" id="PTHR24421">
    <property type="entry name" value="NITRATE/NITRITE SENSOR PROTEIN NARX-RELATED"/>
    <property type="match status" value="1"/>
</dbReference>
<keyword evidence="4" id="KW-0418">Kinase</keyword>
<name>A0A315ZAA8_SEDFL</name>
<evidence type="ECO:0000313" key="9">
    <source>
        <dbReference type="Proteomes" id="UP000245535"/>
    </source>
</evidence>
<comment type="caution">
    <text evidence="8">The sequence shown here is derived from an EMBL/GenBank/DDBJ whole genome shotgun (WGS) entry which is preliminary data.</text>
</comment>
<keyword evidence="9" id="KW-1185">Reference proteome</keyword>
<dbReference type="Pfam" id="PF00072">
    <property type="entry name" value="Response_reg"/>
    <property type="match status" value="1"/>
</dbReference>
<keyword evidence="5" id="KW-0902">Two-component regulatory system</keyword>
<evidence type="ECO:0000256" key="6">
    <source>
        <dbReference type="PROSITE-ProRule" id="PRU00169"/>
    </source>
</evidence>
<dbReference type="RefSeq" id="WP_109619076.1">
    <property type="nucleotide sequence ID" value="NZ_QGDO01000003.1"/>
</dbReference>
<gene>
    <name evidence="8" type="ORF">BC781_103522</name>
</gene>
<dbReference type="InterPro" id="IPR050482">
    <property type="entry name" value="Sensor_HK_TwoCompSys"/>
</dbReference>
<dbReference type="GO" id="GO:0000160">
    <property type="term" value="P:phosphorelay signal transduction system"/>
    <property type="evidence" value="ECO:0007669"/>
    <property type="project" value="UniProtKB-KW"/>
</dbReference>
<organism evidence="8 9">
    <name type="scientific">Sediminitomix flava</name>
    <dbReference type="NCBI Taxonomy" id="379075"/>
    <lineage>
        <taxon>Bacteria</taxon>
        <taxon>Pseudomonadati</taxon>
        <taxon>Bacteroidota</taxon>
        <taxon>Cytophagia</taxon>
        <taxon>Cytophagales</taxon>
        <taxon>Flammeovirgaceae</taxon>
        <taxon>Sediminitomix</taxon>
    </lineage>
</organism>
<dbReference type="AlphaFoldDB" id="A0A315ZAA8"/>
<dbReference type="SUPFAM" id="SSF55874">
    <property type="entry name" value="ATPase domain of HSP90 chaperone/DNA topoisomerase II/histidine kinase"/>
    <property type="match status" value="1"/>
</dbReference>
<evidence type="ECO:0000259" key="7">
    <source>
        <dbReference type="PROSITE" id="PS50110"/>
    </source>
</evidence>
<dbReference type="GO" id="GO:0004673">
    <property type="term" value="F:protein histidine kinase activity"/>
    <property type="evidence" value="ECO:0007669"/>
    <property type="project" value="UniProtKB-EC"/>
</dbReference>
<sequence length="328" mass="37926">MYRILIIENNDSITLSLTQILSKLTTEIYYAEYGEAGVLIASKQKPDIIFCSQDLPDMTGAGVLRYIRKIETLHFSSFYILAENEFNNIGYEHGLDHYFSLPLDERKVLSTIQFQQTRKNQIRKEVKDQVYQQIQHDLHDGIKQQLIHTHFALNSLTTIHPEGMNDRQLELIENAAENVENALSDIQWISNNSMHPIIESEGLIPAIEEMINSLNTWEDLNITFTHNIDHLTNEDALQIYYFVLESLSNITKYAQASDVKIGLHVIENELNLSIEDNGKGFNKPYTVPRSLEKRSQYWKNSELQFYSDYNKGVKVQLKIPNLLTVSEK</sequence>
<dbReference type="PROSITE" id="PS50110">
    <property type="entry name" value="RESPONSE_REGULATORY"/>
    <property type="match status" value="1"/>
</dbReference>
<keyword evidence="3" id="KW-0808">Transferase</keyword>
<dbReference type="OrthoDB" id="613934at2"/>
<evidence type="ECO:0000256" key="3">
    <source>
        <dbReference type="ARBA" id="ARBA00022679"/>
    </source>
</evidence>
<dbReference type="EC" id="2.7.13.3" evidence="2"/>
<comment type="catalytic activity">
    <reaction evidence="1">
        <text>ATP + protein L-histidine = ADP + protein N-phospho-L-histidine.</text>
        <dbReference type="EC" id="2.7.13.3"/>
    </reaction>
</comment>
<comment type="caution">
    <text evidence="6">Lacks conserved residue(s) required for the propagation of feature annotation.</text>
</comment>
<dbReference type="InterPro" id="IPR036890">
    <property type="entry name" value="HATPase_C_sf"/>
</dbReference>
<proteinExistence type="predicted"/>
<dbReference type="SUPFAM" id="SSF52172">
    <property type="entry name" value="CheY-like"/>
    <property type="match status" value="1"/>
</dbReference>
<evidence type="ECO:0000256" key="2">
    <source>
        <dbReference type="ARBA" id="ARBA00012438"/>
    </source>
</evidence>
<dbReference type="Gene3D" id="3.30.565.10">
    <property type="entry name" value="Histidine kinase-like ATPase, C-terminal domain"/>
    <property type="match status" value="1"/>
</dbReference>
<dbReference type="EMBL" id="QGDO01000003">
    <property type="protein sequence ID" value="PWJ42270.1"/>
    <property type="molecule type" value="Genomic_DNA"/>
</dbReference>
<dbReference type="Proteomes" id="UP000245535">
    <property type="component" value="Unassembled WGS sequence"/>
</dbReference>
<evidence type="ECO:0000256" key="4">
    <source>
        <dbReference type="ARBA" id="ARBA00022777"/>
    </source>
</evidence>
<protein>
    <recommendedName>
        <fullName evidence="2">histidine kinase</fullName>
        <ecNumber evidence="2">2.7.13.3</ecNumber>
    </recommendedName>
</protein>
<reference evidence="8 9" key="1">
    <citation type="submission" date="2018-03" db="EMBL/GenBank/DDBJ databases">
        <title>Genomic Encyclopedia of Archaeal and Bacterial Type Strains, Phase II (KMG-II): from individual species to whole genera.</title>
        <authorList>
            <person name="Goeker M."/>
        </authorList>
    </citation>
    <scope>NUCLEOTIDE SEQUENCE [LARGE SCALE GENOMIC DNA]</scope>
    <source>
        <strain evidence="8 9">DSM 28229</strain>
    </source>
</reference>
<evidence type="ECO:0000256" key="5">
    <source>
        <dbReference type="ARBA" id="ARBA00023012"/>
    </source>
</evidence>
<dbReference type="Gene3D" id="3.40.50.2300">
    <property type="match status" value="1"/>
</dbReference>
<dbReference type="SMART" id="SM00448">
    <property type="entry name" value="REC"/>
    <property type="match status" value="1"/>
</dbReference>
<feature type="domain" description="Response regulatory" evidence="7">
    <location>
        <begin position="3"/>
        <end position="116"/>
    </location>
</feature>
<dbReference type="InterPro" id="IPR001789">
    <property type="entry name" value="Sig_transdc_resp-reg_receiver"/>
</dbReference>
<dbReference type="PANTHER" id="PTHR24421:SF10">
    <property type="entry name" value="NITRATE_NITRITE SENSOR PROTEIN NARQ"/>
    <property type="match status" value="1"/>
</dbReference>
<dbReference type="InterPro" id="IPR011006">
    <property type="entry name" value="CheY-like_superfamily"/>
</dbReference>